<reference evidence="7 9" key="1">
    <citation type="submission" date="2015-11" db="EMBL/GenBank/DDBJ databases">
        <title>Genomic analysis of 38 Legionella species identifies large and diverse effector repertoires.</title>
        <authorList>
            <person name="Burstein D."/>
            <person name="Amaro F."/>
            <person name="Zusman T."/>
            <person name="Lifshitz Z."/>
            <person name="Cohen O."/>
            <person name="Gilbert J.A."/>
            <person name="Pupko T."/>
            <person name="Shuman H.A."/>
            <person name="Segal G."/>
        </authorList>
    </citation>
    <scope>NUCLEOTIDE SEQUENCE [LARGE SCALE GENOMIC DNA]</scope>
    <source>
        <strain evidence="7 9">SC-18-C9</strain>
    </source>
</reference>
<evidence type="ECO:0000259" key="6">
    <source>
        <dbReference type="SMART" id="SM00079"/>
    </source>
</evidence>
<protein>
    <submittedName>
        <fullName evidence="8">Glutamine-binding periplasmic protein</fullName>
        <ecNumber evidence="8">4.2.1.51</ecNumber>
    </submittedName>
</protein>
<dbReference type="Pfam" id="PF00497">
    <property type="entry name" value="SBP_bac_3"/>
    <property type="match status" value="1"/>
</dbReference>
<gene>
    <name evidence="8" type="primary">artP</name>
    <name evidence="7" type="ORF">Lstg_2249</name>
    <name evidence="8" type="ORF">NCTC11991_01021</name>
</gene>
<evidence type="ECO:0000313" key="10">
    <source>
        <dbReference type="Proteomes" id="UP000255110"/>
    </source>
</evidence>
<dbReference type="PANTHER" id="PTHR35936">
    <property type="entry name" value="MEMBRANE-BOUND LYTIC MUREIN TRANSGLYCOSYLASE F"/>
    <property type="match status" value="1"/>
</dbReference>
<evidence type="ECO:0000256" key="4">
    <source>
        <dbReference type="RuleBase" id="RU003744"/>
    </source>
</evidence>
<dbReference type="EMBL" id="LNYZ01000015">
    <property type="protein sequence ID" value="KTD77006.1"/>
    <property type="molecule type" value="Genomic_DNA"/>
</dbReference>
<dbReference type="Proteomes" id="UP000255110">
    <property type="component" value="Unassembled WGS sequence"/>
</dbReference>
<keyword evidence="8" id="KW-0456">Lyase</keyword>
<dbReference type="Proteomes" id="UP000054820">
    <property type="component" value="Unassembled WGS sequence"/>
</dbReference>
<sequence length="253" mass="28397">MDNLWIQIHMRRFLSLLILAICFFLLSCKSKNNENNLHFATSAEYPPFEYSDHGEIKGFDIDLAKLLANELGKEAVFDNMQFSTVLPAISSGQDDIAIATITITDARKVNFDFSNPYYFEGMASVYHSNQPITTPSQLKGKRVAVQLGSTMEIWLREKYPQVEITALDNNNQAIEALLADHVDVVLMDGAQGKIYSKKHAELSYSVIAKADYGYALALKKGSPLTTKINQALQKLKANGDIQKLENRWLKDSL</sequence>
<dbReference type="SUPFAM" id="SSF53850">
    <property type="entry name" value="Periplasmic binding protein-like II"/>
    <property type="match status" value="1"/>
</dbReference>
<evidence type="ECO:0000313" key="8">
    <source>
        <dbReference type="EMBL" id="STY22435.1"/>
    </source>
</evidence>
<dbReference type="GO" id="GO:0030313">
    <property type="term" value="C:cell envelope"/>
    <property type="evidence" value="ECO:0007669"/>
    <property type="project" value="UniProtKB-SubCell"/>
</dbReference>
<keyword evidence="3" id="KW-0732">Signal</keyword>
<dbReference type="InterPro" id="IPR018313">
    <property type="entry name" value="SBP_3_CS"/>
</dbReference>
<evidence type="ECO:0000256" key="1">
    <source>
        <dbReference type="ARBA" id="ARBA00004196"/>
    </source>
</evidence>
<proteinExistence type="inferred from homology"/>
<evidence type="ECO:0000313" key="7">
    <source>
        <dbReference type="EMBL" id="KTD77006.1"/>
    </source>
</evidence>
<dbReference type="AlphaFoldDB" id="A0A378L5U0"/>
<evidence type="ECO:0000259" key="5">
    <source>
        <dbReference type="SMART" id="SM00062"/>
    </source>
</evidence>
<evidence type="ECO:0000256" key="2">
    <source>
        <dbReference type="ARBA" id="ARBA00010333"/>
    </source>
</evidence>
<dbReference type="PANTHER" id="PTHR35936:SF17">
    <property type="entry name" value="ARGININE-BINDING EXTRACELLULAR PROTEIN ARTP"/>
    <property type="match status" value="1"/>
</dbReference>
<feature type="domain" description="Ionotropic glutamate receptor C-terminal" evidence="6">
    <location>
        <begin position="36"/>
        <end position="251"/>
    </location>
</feature>
<dbReference type="EC" id="4.2.1.51" evidence="8"/>
<dbReference type="InterPro" id="IPR001638">
    <property type="entry name" value="Solute-binding_3/MltF_N"/>
</dbReference>
<comment type="similarity">
    <text evidence="2 4">Belongs to the bacterial solute-binding protein 3 family.</text>
</comment>
<organism evidence="8 10">
    <name type="scientific">Legionella steigerwaltii</name>
    <dbReference type="NCBI Taxonomy" id="460"/>
    <lineage>
        <taxon>Bacteria</taxon>
        <taxon>Pseudomonadati</taxon>
        <taxon>Pseudomonadota</taxon>
        <taxon>Gammaproteobacteria</taxon>
        <taxon>Legionellales</taxon>
        <taxon>Legionellaceae</taxon>
        <taxon>Legionella</taxon>
    </lineage>
</organism>
<dbReference type="SMART" id="SM00079">
    <property type="entry name" value="PBPe"/>
    <property type="match status" value="1"/>
</dbReference>
<feature type="domain" description="Solute-binding protein family 3/N-terminal" evidence="5">
    <location>
        <begin position="36"/>
        <end position="252"/>
    </location>
</feature>
<dbReference type="STRING" id="460.Lstg_2249"/>
<dbReference type="PROSITE" id="PS01039">
    <property type="entry name" value="SBP_BACTERIAL_3"/>
    <property type="match status" value="1"/>
</dbReference>
<comment type="subcellular location">
    <subcellularLocation>
        <location evidence="1">Cell envelope</location>
    </subcellularLocation>
</comment>
<evidence type="ECO:0000256" key="3">
    <source>
        <dbReference type="ARBA" id="ARBA00022729"/>
    </source>
</evidence>
<keyword evidence="9" id="KW-1185">Reference proteome</keyword>
<dbReference type="InterPro" id="IPR001320">
    <property type="entry name" value="Iontro_rcpt_C"/>
</dbReference>
<dbReference type="GO" id="GO:0015276">
    <property type="term" value="F:ligand-gated monoatomic ion channel activity"/>
    <property type="evidence" value="ECO:0007669"/>
    <property type="project" value="InterPro"/>
</dbReference>
<dbReference type="Gene3D" id="3.40.190.10">
    <property type="entry name" value="Periplasmic binding protein-like II"/>
    <property type="match status" value="2"/>
</dbReference>
<accession>A0A378L5U0</accession>
<dbReference type="GO" id="GO:0016020">
    <property type="term" value="C:membrane"/>
    <property type="evidence" value="ECO:0007669"/>
    <property type="project" value="InterPro"/>
</dbReference>
<reference evidence="8 10" key="2">
    <citation type="submission" date="2018-06" db="EMBL/GenBank/DDBJ databases">
        <authorList>
            <consortium name="Pathogen Informatics"/>
            <person name="Doyle S."/>
        </authorList>
    </citation>
    <scope>NUCLEOTIDE SEQUENCE [LARGE SCALE GENOMIC DNA]</scope>
    <source>
        <strain evidence="8 10">NCTC11991</strain>
    </source>
</reference>
<name>A0A378L5U0_9GAMM</name>
<dbReference type="EMBL" id="UGOY01000001">
    <property type="protein sequence ID" value="STY22435.1"/>
    <property type="molecule type" value="Genomic_DNA"/>
</dbReference>
<dbReference type="GO" id="GO:0004664">
    <property type="term" value="F:prephenate dehydratase activity"/>
    <property type="evidence" value="ECO:0007669"/>
    <property type="project" value="UniProtKB-EC"/>
</dbReference>
<dbReference type="CDD" id="cd13530">
    <property type="entry name" value="PBP2_peptides_like"/>
    <property type="match status" value="1"/>
</dbReference>
<evidence type="ECO:0000313" key="9">
    <source>
        <dbReference type="Proteomes" id="UP000054820"/>
    </source>
</evidence>
<dbReference type="SMART" id="SM00062">
    <property type="entry name" value="PBPb"/>
    <property type="match status" value="1"/>
</dbReference>